<evidence type="ECO:0000256" key="3">
    <source>
        <dbReference type="ARBA" id="ARBA00022833"/>
    </source>
</evidence>
<dbReference type="PROSITE" id="PS51128">
    <property type="entry name" value="ZF_DKSA_2"/>
    <property type="match status" value="1"/>
</dbReference>
<proteinExistence type="predicted"/>
<dbReference type="InterPro" id="IPR000962">
    <property type="entry name" value="Znf_DskA_TraR"/>
</dbReference>
<keyword evidence="3" id="KW-0862">Zinc</keyword>
<dbReference type="SUPFAM" id="SSF57716">
    <property type="entry name" value="Glucocorticoid receptor-like (DNA-binding domain)"/>
    <property type="match status" value="1"/>
</dbReference>
<dbReference type="PANTHER" id="PTHR33823">
    <property type="entry name" value="RNA POLYMERASE-BINDING TRANSCRIPTION FACTOR DKSA-RELATED"/>
    <property type="match status" value="1"/>
</dbReference>
<organism evidence="6 7">
    <name type="scientific">Candidatus Giovannonibacteria bacterium RIFCSPHIGHO2_12_FULL_43_15</name>
    <dbReference type="NCBI Taxonomy" id="1798341"/>
    <lineage>
        <taxon>Bacteria</taxon>
        <taxon>Candidatus Giovannoniibacteriota</taxon>
    </lineage>
</organism>
<keyword evidence="2" id="KW-0863">Zinc-finger</keyword>
<evidence type="ECO:0000259" key="5">
    <source>
        <dbReference type="Pfam" id="PF01258"/>
    </source>
</evidence>
<evidence type="ECO:0000256" key="2">
    <source>
        <dbReference type="ARBA" id="ARBA00022771"/>
    </source>
</evidence>
<evidence type="ECO:0000256" key="4">
    <source>
        <dbReference type="PROSITE-ProRule" id="PRU00510"/>
    </source>
</evidence>
<sequence length="120" mass="13839">MVWDKYKASLLEEKSKLEKELSLIARKNPEHPGEWEVKAPDMNPMVSDQSELADMFEELEIQTGLEVQLEERLKHVTGALKRIEENSYGKCSVCGKNIEEKRLDANPFAETCIKHMEAYI</sequence>
<protein>
    <recommendedName>
        <fullName evidence="5">Zinc finger DksA/TraR C4-type domain-containing protein</fullName>
    </recommendedName>
</protein>
<dbReference type="EMBL" id="MFHT01000017">
    <property type="protein sequence ID" value="OGF77505.1"/>
    <property type="molecule type" value="Genomic_DNA"/>
</dbReference>
<keyword evidence="1" id="KW-0479">Metal-binding</keyword>
<accession>A0A1F5WPE3</accession>
<dbReference type="GO" id="GO:0008270">
    <property type="term" value="F:zinc ion binding"/>
    <property type="evidence" value="ECO:0007669"/>
    <property type="project" value="UniProtKB-KW"/>
</dbReference>
<dbReference type="Gene3D" id="1.20.120.910">
    <property type="entry name" value="DksA, coiled-coil domain"/>
    <property type="match status" value="1"/>
</dbReference>
<dbReference type="Proteomes" id="UP000177723">
    <property type="component" value="Unassembled WGS sequence"/>
</dbReference>
<dbReference type="PANTHER" id="PTHR33823:SF4">
    <property type="entry name" value="GENERAL STRESS PROTEIN 16O"/>
    <property type="match status" value="1"/>
</dbReference>
<feature type="domain" description="Zinc finger DksA/TraR C4-type" evidence="5">
    <location>
        <begin position="87"/>
        <end position="113"/>
    </location>
</feature>
<evidence type="ECO:0000313" key="7">
    <source>
        <dbReference type="Proteomes" id="UP000177723"/>
    </source>
</evidence>
<dbReference type="AlphaFoldDB" id="A0A1F5WPE3"/>
<reference evidence="6 7" key="1">
    <citation type="journal article" date="2016" name="Nat. Commun.">
        <title>Thousands of microbial genomes shed light on interconnected biogeochemical processes in an aquifer system.</title>
        <authorList>
            <person name="Anantharaman K."/>
            <person name="Brown C.T."/>
            <person name="Hug L.A."/>
            <person name="Sharon I."/>
            <person name="Castelle C.J."/>
            <person name="Probst A.J."/>
            <person name="Thomas B.C."/>
            <person name="Singh A."/>
            <person name="Wilkins M.J."/>
            <person name="Karaoz U."/>
            <person name="Brodie E.L."/>
            <person name="Williams K.H."/>
            <person name="Hubbard S.S."/>
            <person name="Banfield J.F."/>
        </authorList>
    </citation>
    <scope>NUCLEOTIDE SEQUENCE [LARGE SCALE GENOMIC DNA]</scope>
</reference>
<gene>
    <name evidence="6" type="ORF">A3F23_00835</name>
</gene>
<dbReference type="Pfam" id="PF01258">
    <property type="entry name" value="zf-dskA_traR"/>
    <property type="match status" value="1"/>
</dbReference>
<name>A0A1F5WPE3_9BACT</name>
<comment type="caution">
    <text evidence="6">The sequence shown here is derived from an EMBL/GenBank/DDBJ whole genome shotgun (WGS) entry which is preliminary data.</text>
</comment>
<evidence type="ECO:0000256" key="1">
    <source>
        <dbReference type="ARBA" id="ARBA00022723"/>
    </source>
</evidence>
<evidence type="ECO:0000313" key="6">
    <source>
        <dbReference type="EMBL" id="OGF77505.1"/>
    </source>
</evidence>
<feature type="zinc finger region" description="dksA C4-type" evidence="4">
    <location>
        <begin position="91"/>
        <end position="115"/>
    </location>
</feature>